<evidence type="ECO:0000313" key="2">
    <source>
        <dbReference type="Proteomes" id="UP000828048"/>
    </source>
</evidence>
<sequence>MESLRFPSSSSLSRVFSCGYRSGFSCWKEVLLDSRPDINNFLSSPRHVRVRFLQHPVSQQQPLKIHCTFVSSDPQKHLLNEETEIQDVLKTVHVKFQLQKECAFGEKFHIVGDDPNLGSWDPSSAIPLDWSDGHVWTTELDIPVGKSIQYKFILKGSTGNIVWQPGPDRILQTWDTNNKISVSEDWENPQLQMLIEEEPNSDGEPQSTINSEILIIGESSTAADSAISNPTMKPLQDKCMDILSKQDIGVGENGFGNNGRAVNSESFAGTKDGEKIVSYEGDPVLVLGLTPLLTLDAEETSPAEVSKNSLANNASLGVKKATKLVVELDMKKDPGDGSSLPKDSTEMIFTEEKQVENQQPDKEQDPPNSKLLEEVVENDIQWGRRTLQKLFSRFGFFQHQID</sequence>
<dbReference type="EMBL" id="CM037151">
    <property type="protein sequence ID" value="KAH7841979.1"/>
    <property type="molecule type" value="Genomic_DNA"/>
</dbReference>
<organism evidence="1 2">
    <name type="scientific">Vaccinium darrowii</name>
    <dbReference type="NCBI Taxonomy" id="229202"/>
    <lineage>
        <taxon>Eukaryota</taxon>
        <taxon>Viridiplantae</taxon>
        <taxon>Streptophyta</taxon>
        <taxon>Embryophyta</taxon>
        <taxon>Tracheophyta</taxon>
        <taxon>Spermatophyta</taxon>
        <taxon>Magnoliopsida</taxon>
        <taxon>eudicotyledons</taxon>
        <taxon>Gunneridae</taxon>
        <taxon>Pentapetalae</taxon>
        <taxon>asterids</taxon>
        <taxon>Ericales</taxon>
        <taxon>Ericaceae</taxon>
        <taxon>Vaccinioideae</taxon>
        <taxon>Vaccinieae</taxon>
        <taxon>Vaccinium</taxon>
    </lineage>
</organism>
<name>A0ACB7XM46_9ERIC</name>
<reference evidence="1 2" key="1">
    <citation type="journal article" date="2021" name="Hortic Res">
        <title>High-quality reference genome and annotation aids understanding of berry development for evergreen blueberry (Vaccinium darrowii).</title>
        <authorList>
            <person name="Yu J."/>
            <person name="Hulse-Kemp A.M."/>
            <person name="Babiker E."/>
            <person name="Staton M."/>
        </authorList>
    </citation>
    <scope>NUCLEOTIDE SEQUENCE [LARGE SCALE GENOMIC DNA]</scope>
    <source>
        <strain evidence="2">cv. NJ 8807/NJ 8810</strain>
        <tissue evidence="1">Young leaf</tissue>
    </source>
</reference>
<accession>A0ACB7XM46</accession>
<evidence type="ECO:0000313" key="1">
    <source>
        <dbReference type="EMBL" id="KAH7841979.1"/>
    </source>
</evidence>
<keyword evidence="2" id="KW-1185">Reference proteome</keyword>
<comment type="caution">
    <text evidence="1">The sequence shown here is derived from an EMBL/GenBank/DDBJ whole genome shotgun (WGS) entry which is preliminary data.</text>
</comment>
<dbReference type="Proteomes" id="UP000828048">
    <property type="component" value="Chromosome 1"/>
</dbReference>
<proteinExistence type="predicted"/>
<gene>
    <name evidence="1" type="ORF">Vadar_000143</name>
</gene>
<protein>
    <submittedName>
        <fullName evidence="1">Uncharacterized protein</fullName>
    </submittedName>
</protein>